<name>A0A4Q7PJ13_9FLAO</name>
<gene>
    <name evidence="1" type="ORF">EV197_1504</name>
</gene>
<protein>
    <submittedName>
        <fullName evidence="1">Uncharacterized protein</fullName>
    </submittedName>
</protein>
<reference evidence="1 2" key="1">
    <citation type="submission" date="2019-02" db="EMBL/GenBank/DDBJ databases">
        <title>Genomic Encyclopedia of Type Strains, Phase IV (KMG-IV): sequencing the most valuable type-strain genomes for metagenomic binning, comparative biology and taxonomic classification.</title>
        <authorList>
            <person name="Goeker M."/>
        </authorList>
    </citation>
    <scope>NUCLEOTIDE SEQUENCE [LARGE SCALE GENOMIC DNA]</scope>
    <source>
        <strain evidence="1 2">DSM 17196</strain>
    </source>
</reference>
<evidence type="ECO:0000313" key="1">
    <source>
        <dbReference type="EMBL" id="RZT00268.1"/>
    </source>
</evidence>
<dbReference type="EMBL" id="SGXE01000001">
    <property type="protein sequence ID" value="RZT00268.1"/>
    <property type="molecule type" value="Genomic_DNA"/>
</dbReference>
<comment type="caution">
    <text evidence="1">The sequence shown here is derived from an EMBL/GenBank/DDBJ whole genome shotgun (WGS) entry which is preliminary data.</text>
</comment>
<dbReference type="Proteomes" id="UP000292262">
    <property type="component" value="Unassembled WGS sequence"/>
</dbReference>
<evidence type="ECO:0000313" key="2">
    <source>
        <dbReference type="Proteomes" id="UP000292262"/>
    </source>
</evidence>
<dbReference type="RefSeq" id="WP_130286053.1">
    <property type="nucleotide sequence ID" value="NZ_SGXE01000001.1"/>
</dbReference>
<accession>A0A4Q7PJ13</accession>
<dbReference type="AlphaFoldDB" id="A0A4Q7PJ13"/>
<organism evidence="1 2">
    <name type="scientific">Aquimarina brevivitae</name>
    <dbReference type="NCBI Taxonomy" id="323412"/>
    <lineage>
        <taxon>Bacteria</taxon>
        <taxon>Pseudomonadati</taxon>
        <taxon>Bacteroidota</taxon>
        <taxon>Flavobacteriia</taxon>
        <taxon>Flavobacteriales</taxon>
        <taxon>Flavobacteriaceae</taxon>
        <taxon>Aquimarina</taxon>
    </lineage>
</organism>
<keyword evidence="2" id="KW-1185">Reference proteome</keyword>
<sequence length="68" mass="8111">MNTTFVSKQPRVDSIMNYMLMKERELLQLDNFMHTSMVDNDIQQLIYEEKIKLAIGILEIKKELNICF</sequence>
<proteinExistence type="predicted"/>